<organism evidence="2">
    <name type="scientific">Medicago truncatula</name>
    <name type="common">Barrel medic</name>
    <name type="synonym">Medicago tribuloides</name>
    <dbReference type="NCBI Taxonomy" id="3880"/>
    <lineage>
        <taxon>Eukaryota</taxon>
        <taxon>Viridiplantae</taxon>
        <taxon>Streptophyta</taxon>
        <taxon>Embryophyta</taxon>
        <taxon>Tracheophyta</taxon>
        <taxon>Spermatophyta</taxon>
        <taxon>Magnoliopsida</taxon>
        <taxon>eudicotyledons</taxon>
        <taxon>Gunneridae</taxon>
        <taxon>Pentapetalae</taxon>
        <taxon>rosids</taxon>
        <taxon>fabids</taxon>
        <taxon>Fabales</taxon>
        <taxon>Fabaceae</taxon>
        <taxon>Papilionoideae</taxon>
        <taxon>50 kb inversion clade</taxon>
        <taxon>NPAAA clade</taxon>
        <taxon>Hologalegina</taxon>
        <taxon>IRL clade</taxon>
        <taxon>Trifolieae</taxon>
        <taxon>Medicago</taxon>
    </lineage>
</organism>
<evidence type="ECO:0000313" key="2">
    <source>
        <dbReference type="EMBL" id="ABD33382.2"/>
    </source>
</evidence>
<evidence type="ECO:0008006" key="3">
    <source>
        <dbReference type="Google" id="ProtNLM"/>
    </source>
</evidence>
<dbReference type="EMBL" id="AC157504">
    <property type="protein sequence ID" value="ABD33382.2"/>
    <property type="molecule type" value="Genomic_DNA"/>
</dbReference>
<keyword evidence="1" id="KW-0812">Transmembrane</keyword>
<reference evidence="2" key="1">
    <citation type="submission" date="2005-03" db="EMBL/GenBank/DDBJ databases">
        <authorList>
            <person name="Town C.D."/>
        </authorList>
    </citation>
    <scope>NUCLEOTIDE SEQUENCE</scope>
</reference>
<feature type="transmembrane region" description="Helical" evidence="1">
    <location>
        <begin position="35"/>
        <end position="53"/>
    </location>
</feature>
<sequence length="299" mass="33826">MSVVRTISTGHRSGFRLRRSQLLVRSGFKPIGNNSNLFIFFAILFTILMLLSLHKQRQLCSSIDQFNSRVSLLESIIKKSSLERGSKVEDIAERLESIIGKSNHEWGNKVESIVERLESIIEKGNHEWGSTVESIAEILESIIEMSDHERGSKDVDSIIEKSDHEWGIKEEDISETKKMNLEKEEIITSSQNKNDPNQKWIPALKNPSLNFLSNLGFITSKISEAFLGFLTFIKNSYNCLKPYIIGLMKITSQLLIGFGKVIVSLAIIVIKISMQLLIGIGKILVSLTTLVIKIIMWYT</sequence>
<keyword evidence="1" id="KW-1133">Transmembrane helix</keyword>
<proteinExistence type="predicted"/>
<protein>
    <recommendedName>
        <fullName evidence="3">Transmembrane protein</fullName>
    </recommendedName>
</protein>
<dbReference type="AlphaFoldDB" id="Q2HS05"/>
<name>Q2HS05_MEDTR</name>
<reference evidence="2" key="2">
    <citation type="submission" date="2007-03" db="EMBL/GenBank/DDBJ databases">
        <authorList>
            <consortium name="The International Medicago Genome Annotation Group"/>
        </authorList>
    </citation>
    <scope>NUCLEOTIDE SEQUENCE</scope>
</reference>
<feature type="transmembrane region" description="Helical" evidence="1">
    <location>
        <begin position="276"/>
        <end position="298"/>
    </location>
</feature>
<accession>Q2HS05</accession>
<feature type="transmembrane region" description="Helical" evidence="1">
    <location>
        <begin position="250"/>
        <end position="270"/>
    </location>
</feature>
<gene>
    <name evidence="2" type="ORF">MtrDRAFT_AC157504g37v2</name>
</gene>
<keyword evidence="1" id="KW-0472">Membrane</keyword>
<evidence type="ECO:0000256" key="1">
    <source>
        <dbReference type="SAM" id="Phobius"/>
    </source>
</evidence>